<evidence type="ECO:0000313" key="3">
    <source>
        <dbReference type="Proteomes" id="UP000245206"/>
    </source>
</evidence>
<organism evidence="2 3">
    <name type="scientific">Leptospira ellinghausenii</name>
    <dbReference type="NCBI Taxonomy" id="1917822"/>
    <lineage>
        <taxon>Bacteria</taxon>
        <taxon>Pseudomonadati</taxon>
        <taxon>Spirochaetota</taxon>
        <taxon>Spirochaetia</taxon>
        <taxon>Leptospirales</taxon>
        <taxon>Leptospiraceae</taxon>
        <taxon>Leptospira</taxon>
    </lineage>
</organism>
<keyword evidence="1" id="KW-0732">Signal</keyword>
<name>A0A2P2D970_9LEPT</name>
<dbReference type="RefSeq" id="WP_108958427.1">
    <property type="nucleotide sequence ID" value="NZ_BFAZ01000003.1"/>
</dbReference>
<proteinExistence type="predicted"/>
<gene>
    <name evidence="2" type="ORF">LPTSP2_04480</name>
</gene>
<feature type="chain" id="PRO_5015153850" evidence="1">
    <location>
        <begin position="21"/>
        <end position="308"/>
    </location>
</feature>
<dbReference type="EMBL" id="BFAZ01000003">
    <property type="protein sequence ID" value="GBF41176.1"/>
    <property type="molecule type" value="Genomic_DNA"/>
</dbReference>
<evidence type="ECO:0000256" key="1">
    <source>
        <dbReference type="SAM" id="SignalP"/>
    </source>
</evidence>
<sequence length="308" mass="35868">MKRKLIVILILILLAFQINAEDNKIENKPSSKTEFGFKAMKFDFIPYEYSYLKINNASKKPLEGNSGTIYPFFIKYNDLSKNYGFEFDILSYNIANSNYDIVSANRIGFNNANIQFGNIGRNEFNFNFFYYYNQNNPTIFYFGIGIKKIDRLSQDRSTAFSYEEKVNSIGLKIPLRSSFDLNENIKLNLAFDPYYTLGNRNYRDERAYNYRGNDGFTYPYIRVLLEDKNTIAQIHGFDFEASLAYSFLSNYKISLGYIYNKSHLSLKNNSDKMFVFDGFGNNVSIDNVVNSTRTDTFTSIYLSLSYTF</sequence>
<evidence type="ECO:0000313" key="2">
    <source>
        <dbReference type="EMBL" id="GBF41176.1"/>
    </source>
</evidence>
<reference evidence="3" key="1">
    <citation type="journal article" date="2019" name="Microbiol. Immunol.">
        <title>Molecular and phenotypic characterization of Leptospira johnsonii sp. nov., Leptospira ellinghausenii sp. nov. and Leptospira ryugenii sp. nov. isolated from soil and water in Japan.</title>
        <authorList>
            <person name="Masuzawa T."/>
            <person name="Saito M."/>
            <person name="Nakao R."/>
            <person name="Nikaido Y."/>
            <person name="Matsumoto M."/>
            <person name="Ogawa M."/>
            <person name="Yokoyama M."/>
            <person name="Hidaka Y."/>
            <person name="Tomita J."/>
            <person name="Sakakibara K."/>
            <person name="Suzuki K."/>
            <person name="Yasuda S."/>
            <person name="Sato H."/>
            <person name="Yamaguchi M."/>
            <person name="Yoshida S.I."/>
            <person name="Koizumi N."/>
            <person name="Kawamura Y."/>
        </authorList>
    </citation>
    <scope>NUCLEOTIDE SEQUENCE [LARGE SCALE GENOMIC DNA]</scope>
    <source>
        <strain evidence="3">E18</strain>
    </source>
</reference>
<dbReference type="Proteomes" id="UP000245206">
    <property type="component" value="Unassembled WGS sequence"/>
</dbReference>
<keyword evidence="3" id="KW-1185">Reference proteome</keyword>
<dbReference type="AlphaFoldDB" id="A0A2P2D970"/>
<accession>A0A2P2D970</accession>
<feature type="signal peptide" evidence="1">
    <location>
        <begin position="1"/>
        <end position="20"/>
    </location>
</feature>
<protein>
    <submittedName>
        <fullName evidence="2">Outer membrane protein</fullName>
    </submittedName>
</protein>
<dbReference type="OrthoDB" id="321500at2"/>
<comment type="caution">
    <text evidence="2">The sequence shown here is derived from an EMBL/GenBank/DDBJ whole genome shotgun (WGS) entry which is preliminary data.</text>
</comment>